<sequence length="252" mass="28727">MEERRKSIKFYQQAQNLLLEELGLENFETENVSARIVNFSDVKSAGRMDAEYFQVKYEKLLKKVEEKNGKILGEIVSIKKGIEPGAESYLEEGKKFIRVSNMSKFGISDNDQKYLSEDLYKKLKEDFEPKKGEILLTKDATPGIACVLKEDTEGIIAGGILRLKLKNKDIEDEYLALCLNSVVGQMQAERDAGGSVIAHWKPEQIKNVLIPILPKSTQQKIADLIRQSHKARKKARELLEEAKRKVEELIEK</sequence>
<dbReference type="Proteomes" id="UP000177982">
    <property type="component" value="Unassembled WGS sequence"/>
</dbReference>
<dbReference type="GO" id="GO:0009307">
    <property type="term" value="P:DNA restriction-modification system"/>
    <property type="evidence" value="ECO:0007669"/>
    <property type="project" value="UniProtKB-KW"/>
</dbReference>
<dbReference type="GO" id="GO:0003677">
    <property type="term" value="F:DNA binding"/>
    <property type="evidence" value="ECO:0007669"/>
    <property type="project" value="UniProtKB-KW"/>
</dbReference>
<comment type="similarity">
    <text evidence="1">Belongs to the type-I restriction system S methylase family.</text>
</comment>
<keyword evidence="3" id="KW-0238">DNA-binding</keyword>
<dbReference type="Gene3D" id="3.90.220.20">
    <property type="entry name" value="DNA methylase specificity domains"/>
    <property type="match status" value="1"/>
</dbReference>
<dbReference type="PANTHER" id="PTHR30408">
    <property type="entry name" value="TYPE-1 RESTRICTION ENZYME ECOKI SPECIFICITY PROTEIN"/>
    <property type="match status" value="1"/>
</dbReference>
<comment type="caution">
    <text evidence="6">The sequence shown here is derived from an EMBL/GenBank/DDBJ whole genome shotgun (WGS) entry which is preliminary data.</text>
</comment>
<feature type="domain" description="Type I restriction modification DNA specificity" evidence="5">
    <location>
        <begin position="72"/>
        <end position="230"/>
    </location>
</feature>
<dbReference type="AlphaFoldDB" id="A0A1G2L2C6"/>
<gene>
    <name evidence="6" type="ORF">A2934_04985</name>
</gene>
<dbReference type="InterPro" id="IPR052021">
    <property type="entry name" value="Type-I_RS_S_subunit"/>
</dbReference>
<organism evidence="6 7">
    <name type="scientific">Candidatus Sungbacteria bacterium RIFCSPLOWO2_01_FULL_47_10</name>
    <dbReference type="NCBI Taxonomy" id="1802276"/>
    <lineage>
        <taxon>Bacteria</taxon>
        <taxon>Candidatus Sungiibacteriota</taxon>
    </lineage>
</organism>
<reference evidence="6 7" key="1">
    <citation type="journal article" date="2016" name="Nat. Commun.">
        <title>Thousands of microbial genomes shed light on interconnected biogeochemical processes in an aquifer system.</title>
        <authorList>
            <person name="Anantharaman K."/>
            <person name="Brown C.T."/>
            <person name="Hug L.A."/>
            <person name="Sharon I."/>
            <person name="Castelle C.J."/>
            <person name="Probst A.J."/>
            <person name="Thomas B.C."/>
            <person name="Singh A."/>
            <person name="Wilkins M.J."/>
            <person name="Karaoz U."/>
            <person name="Brodie E.L."/>
            <person name="Williams K.H."/>
            <person name="Hubbard S.S."/>
            <person name="Banfield J.F."/>
        </authorList>
    </citation>
    <scope>NUCLEOTIDE SEQUENCE [LARGE SCALE GENOMIC DNA]</scope>
</reference>
<feature type="coiled-coil region" evidence="4">
    <location>
        <begin position="221"/>
        <end position="252"/>
    </location>
</feature>
<name>A0A1G2L2C6_9BACT</name>
<keyword evidence="2" id="KW-0680">Restriction system</keyword>
<evidence type="ECO:0000256" key="4">
    <source>
        <dbReference type="SAM" id="Coils"/>
    </source>
</evidence>
<evidence type="ECO:0000256" key="1">
    <source>
        <dbReference type="ARBA" id="ARBA00010923"/>
    </source>
</evidence>
<evidence type="ECO:0000259" key="5">
    <source>
        <dbReference type="Pfam" id="PF01420"/>
    </source>
</evidence>
<keyword evidence="4" id="KW-0175">Coiled coil</keyword>
<proteinExistence type="inferred from homology"/>
<dbReference type="InterPro" id="IPR044946">
    <property type="entry name" value="Restrct_endonuc_typeI_TRD_sf"/>
</dbReference>
<evidence type="ECO:0000313" key="6">
    <source>
        <dbReference type="EMBL" id="OHA05853.1"/>
    </source>
</evidence>
<dbReference type="PANTHER" id="PTHR30408:SF12">
    <property type="entry name" value="TYPE I RESTRICTION ENZYME MJAVIII SPECIFICITY SUBUNIT"/>
    <property type="match status" value="1"/>
</dbReference>
<dbReference type="SUPFAM" id="SSF116734">
    <property type="entry name" value="DNA methylase specificity domain"/>
    <property type="match status" value="1"/>
</dbReference>
<accession>A0A1G2L2C6</accession>
<evidence type="ECO:0000256" key="3">
    <source>
        <dbReference type="ARBA" id="ARBA00023125"/>
    </source>
</evidence>
<evidence type="ECO:0000256" key="2">
    <source>
        <dbReference type="ARBA" id="ARBA00022747"/>
    </source>
</evidence>
<protein>
    <recommendedName>
        <fullName evidence="5">Type I restriction modification DNA specificity domain-containing protein</fullName>
    </recommendedName>
</protein>
<evidence type="ECO:0000313" key="7">
    <source>
        <dbReference type="Proteomes" id="UP000177982"/>
    </source>
</evidence>
<dbReference type="Pfam" id="PF01420">
    <property type="entry name" value="Methylase_S"/>
    <property type="match status" value="1"/>
</dbReference>
<dbReference type="InterPro" id="IPR000055">
    <property type="entry name" value="Restrct_endonuc_typeI_TRD"/>
</dbReference>
<dbReference type="EMBL" id="MHQO01000042">
    <property type="protein sequence ID" value="OHA05853.1"/>
    <property type="molecule type" value="Genomic_DNA"/>
</dbReference>